<dbReference type="AlphaFoldDB" id="G7VBJ6"/>
<dbReference type="HOGENOM" id="CLU_3131001_0_0_2"/>
<dbReference type="RefSeq" id="WP_014288254.1">
    <property type="nucleotide sequence ID" value="NC_016645.1"/>
</dbReference>
<evidence type="ECO:0000313" key="2">
    <source>
        <dbReference type="Proteomes" id="UP000005867"/>
    </source>
</evidence>
<dbReference type="STRING" id="1104324.P186_0987"/>
<dbReference type="GeneID" id="43500883"/>
<name>G7VBJ6_9CREN</name>
<dbReference type="KEGG" id="pyr:P186_0987"/>
<dbReference type="Proteomes" id="UP000005867">
    <property type="component" value="Chromosome"/>
</dbReference>
<gene>
    <name evidence="1" type="ORF">P186_0987</name>
</gene>
<dbReference type="EMBL" id="CP003098">
    <property type="protein sequence ID" value="AET32426.1"/>
    <property type="molecule type" value="Genomic_DNA"/>
</dbReference>
<dbReference type="BioCyc" id="PSP1104324:GJSN-965-MONOMER"/>
<sequence>MSWWRDVVKGCEKARREYEEYSKRPDADPHVLETLRRRVEWCRRYVGVA</sequence>
<organism evidence="1 2">
    <name type="scientific">Pyrobaculum ferrireducens</name>
    <dbReference type="NCBI Taxonomy" id="1104324"/>
    <lineage>
        <taxon>Archaea</taxon>
        <taxon>Thermoproteota</taxon>
        <taxon>Thermoprotei</taxon>
        <taxon>Thermoproteales</taxon>
        <taxon>Thermoproteaceae</taxon>
        <taxon>Pyrobaculum</taxon>
    </lineage>
</organism>
<keyword evidence="2" id="KW-1185">Reference proteome</keyword>
<protein>
    <submittedName>
        <fullName evidence="1">Uncharacterized protein</fullName>
    </submittedName>
</protein>
<proteinExistence type="predicted"/>
<evidence type="ECO:0000313" key="1">
    <source>
        <dbReference type="EMBL" id="AET32426.1"/>
    </source>
</evidence>
<accession>G7VBJ6</accession>
<reference evidence="1 2" key="1">
    <citation type="journal article" date="2012" name="J. Bacteriol.">
        <title>Complete genome sequence of strain 1860, a crenarchaeon of the genus pyrobaculum able to grow with various electron acceptors.</title>
        <authorList>
            <person name="Mardanov A.V."/>
            <person name="Gumerov V.M."/>
            <person name="Slobodkina G.B."/>
            <person name="Beletsky A.V."/>
            <person name="Bonch-Osmolovskaya E.A."/>
            <person name="Ravin N.V."/>
            <person name="Skryabin K.G."/>
        </authorList>
    </citation>
    <scope>NUCLEOTIDE SEQUENCE [LARGE SCALE GENOMIC DNA]</scope>
    <source>
        <strain evidence="1 2">1860</strain>
    </source>
</reference>